<dbReference type="InterPro" id="IPR045865">
    <property type="entry name" value="ACT-like_dom_sf"/>
</dbReference>
<dbReference type="AlphaFoldDB" id="A0A537J0S5"/>
<evidence type="ECO:0000259" key="1">
    <source>
        <dbReference type="PROSITE" id="PS51671"/>
    </source>
</evidence>
<reference evidence="2 3" key="1">
    <citation type="journal article" date="2019" name="Nat. Microbiol.">
        <title>Mediterranean grassland soil C-N compound turnover is dependent on rainfall and depth, and is mediated by genomically divergent microorganisms.</title>
        <authorList>
            <person name="Diamond S."/>
            <person name="Andeer P.F."/>
            <person name="Li Z."/>
            <person name="Crits-Christoph A."/>
            <person name="Burstein D."/>
            <person name="Anantharaman K."/>
            <person name="Lane K.R."/>
            <person name="Thomas B.C."/>
            <person name="Pan C."/>
            <person name="Northen T.R."/>
            <person name="Banfield J.F."/>
        </authorList>
    </citation>
    <scope>NUCLEOTIDE SEQUENCE [LARGE SCALE GENOMIC DNA]</scope>
    <source>
        <strain evidence="2">NP_8</strain>
    </source>
</reference>
<dbReference type="PANTHER" id="PTHR40099:SF1">
    <property type="entry name" value="ACETOLACTATE SYNTHASE, SMALL SUBUNIT"/>
    <property type="match status" value="1"/>
</dbReference>
<gene>
    <name evidence="2" type="ORF">E6H05_03175</name>
</gene>
<comment type="caution">
    <text evidence="2">The sequence shown here is derived from an EMBL/GenBank/DDBJ whole genome shotgun (WGS) entry which is preliminary data.</text>
</comment>
<dbReference type="PANTHER" id="PTHR40099">
    <property type="entry name" value="ACETOLACTATE SYNTHASE, SMALL SUBUNIT"/>
    <property type="match status" value="1"/>
</dbReference>
<dbReference type="InterPro" id="IPR002912">
    <property type="entry name" value="ACT_dom"/>
</dbReference>
<dbReference type="Proteomes" id="UP000318834">
    <property type="component" value="Unassembled WGS sequence"/>
</dbReference>
<organism evidence="2 3">
    <name type="scientific">Candidatus Segetimicrobium genomatis</name>
    <dbReference type="NCBI Taxonomy" id="2569760"/>
    <lineage>
        <taxon>Bacteria</taxon>
        <taxon>Bacillati</taxon>
        <taxon>Candidatus Sysuimicrobiota</taxon>
        <taxon>Candidatus Sysuimicrobiia</taxon>
        <taxon>Candidatus Sysuimicrobiales</taxon>
        <taxon>Candidatus Segetimicrobiaceae</taxon>
        <taxon>Candidatus Segetimicrobium</taxon>
    </lineage>
</organism>
<dbReference type="Pfam" id="PF01842">
    <property type="entry name" value="ACT"/>
    <property type="match status" value="1"/>
</dbReference>
<proteinExistence type="predicted"/>
<dbReference type="PROSITE" id="PS51671">
    <property type="entry name" value="ACT"/>
    <property type="match status" value="1"/>
</dbReference>
<protein>
    <submittedName>
        <fullName evidence="2">ACT domain-containing protein</fullName>
    </submittedName>
</protein>
<accession>A0A537J0S5</accession>
<feature type="domain" description="ACT" evidence="1">
    <location>
        <begin position="4"/>
        <end position="80"/>
    </location>
</feature>
<dbReference type="SUPFAM" id="SSF55021">
    <property type="entry name" value="ACT-like"/>
    <property type="match status" value="2"/>
</dbReference>
<evidence type="ECO:0000313" key="3">
    <source>
        <dbReference type="Proteomes" id="UP000318834"/>
    </source>
</evidence>
<name>A0A537J0S5_9BACT</name>
<dbReference type="EMBL" id="VBAP01000016">
    <property type="protein sequence ID" value="TMI76606.1"/>
    <property type="molecule type" value="Genomic_DNA"/>
</dbReference>
<evidence type="ECO:0000313" key="2">
    <source>
        <dbReference type="EMBL" id="TMI76606.1"/>
    </source>
</evidence>
<dbReference type="Gene3D" id="3.30.2130.10">
    <property type="entry name" value="VC0802-like"/>
    <property type="match status" value="1"/>
</dbReference>
<sequence>MPKDLTVVMEDRPGQLAMVGETLGKAKVNILGGCGFTSLGRGTLHLLFDDKSVDAAKRVLQQAGITVQGDQDVLVQKVPDQPGALGKLARKLADAGVNINLIYLATDTRAVFGVSDMAKAKAALGGK</sequence>